<dbReference type="OrthoDB" id="975088at2"/>
<feature type="transmembrane region" description="Helical" evidence="1">
    <location>
        <begin position="243"/>
        <end position="271"/>
    </location>
</feature>
<dbReference type="Pfam" id="PF14093">
    <property type="entry name" value="DUF4271"/>
    <property type="match status" value="1"/>
</dbReference>
<keyword evidence="4" id="KW-1185">Reference proteome</keyword>
<feature type="transmembrane region" description="Helical" evidence="1">
    <location>
        <begin position="310"/>
        <end position="335"/>
    </location>
</feature>
<sequence>MKKSALFLFLLFFLTFHVQAQVIENYQSSIDFTKPQGFFNKIASAKVDLDILNFPNSEFRFEIPGEASVFFDGRLWMLTEKDTSFTISTKVIKDKYAEGTNKVRLEVLGPHISPENLRLYKGLFEDVSEPMLPFIASDTVFEKREITAFEDFFVLALVILMLLFAIFKVVFPTVLRFVVQPKTIFTAEDFSDSGSIQKFFSLDVLFYLFIVNLGVSLFGMLFFKISGLTFSVSLVESDINSLFFIWLMSAIVLALVSLFKFLFLKVLVFLFDLNKYDLAHFFYLLRIISISMLLLLGVSVYFYFNHREMLEILLIYGVKSFFWLYLMGVMLMFLIMVNRVPFKNYHLFAYICSAELIPFLIFVKVLTG</sequence>
<keyword evidence="1" id="KW-1133">Transmembrane helix</keyword>
<feature type="transmembrane region" description="Helical" evidence="1">
    <location>
        <begin position="283"/>
        <end position="304"/>
    </location>
</feature>
<protein>
    <recommendedName>
        <fullName evidence="5">DUF4271 domain-containing protein</fullName>
    </recommendedName>
</protein>
<name>K1L0U4_CECL9</name>
<keyword evidence="1" id="KW-0812">Transmembrane</keyword>
<dbReference type="RefSeq" id="WP_009185999.1">
    <property type="nucleotide sequence ID" value="NZ_AMGM01000054.1"/>
</dbReference>
<feature type="transmembrane region" description="Helical" evidence="1">
    <location>
        <begin position="152"/>
        <end position="179"/>
    </location>
</feature>
<keyword evidence="2" id="KW-0732">Signal</keyword>
<dbReference type="AlphaFoldDB" id="K1L0U4"/>
<feature type="transmembrane region" description="Helical" evidence="1">
    <location>
        <begin position="200"/>
        <end position="223"/>
    </location>
</feature>
<evidence type="ECO:0008006" key="5">
    <source>
        <dbReference type="Google" id="ProtNLM"/>
    </source>
</evidence>
<dbReference type="InterPro" id="IPR025367">
    <property type="entry name" value="DUF4271"/>
</dbReference>
<evidence type="ECO:0000256" key="1">
    <source>
        <dbReference type="SAM" id="Phobius"/>
    </source>
</evidence>
<evidence type="ECO:0000313" key="4">
    <source>
        <dbReference type="Proteomes" id="UP000004478"/>
    </source>
</evidence>
<feature type="transmembrane region" description="Helical" evidence="1">
    <location>
        <begin position="347"/>
        <end position="366"/>
    </location>
</feature>
<accession>K1L0U4</accession>
<reference evidence="3 4" key="1">
    <citation type="journal article" date="2012" name="J. Bacteriol.">
        <title>Draft Genome Sequence of Cecembia lonarensis Strain LW9T, Isolated from Lonar Lake, a Haloalkaline Lake in India.</title>
        <authorList>
            <person name="Shivaji S."/>
            <person name="Ara S."/>
            <person name="Singh A."/>
            <person name="Pinnaka A.K."/>
        </authorList>
    </citation>
    <scope>NUCLEOTIDE SEQUENCE [LARGE SCALE GENOMIC DNA]</scope>
    <source>
        <strain evidence="3 4">LW9</strain>
    </source>
</reference>
<comment type="caution">
    <text evidence="3">The sequence shown here is derived from an EMBL/GenBank/DDBJ whole genome shotgun (WGS) entry which is preliminary data.</text>
</comment>
<feature type="signal peptide" evidence="2">
    <location>
        <begin position="1"/>
        <end position="20"/>
    </location>
</feature>
<evidence type="ECO:0000313" key="3">
    <source>
        <dbReference type="EMBL" id="EKB48396.1"/>
    </source>
</evidence>
<feature type="chain" id="PRO_5003850508" description="DUF4271 domain-containing protein" evidence="2">
    <location>
        <begin position="21"/>
        <end position="368"/>
    </location>
</feature>
<dbReference type="EMBL" id="AMGM01000054">
    <property type="protein sequence ID" value="EKB48396.1"/>
    <property type="molecule type" value="Genomic_DNA"/>
</dbReference>
<proteinExistence type="predicted"/>
<organism evidence="3 4">
    <name type="scientific">Cecembia lonarensis (strain CCUG 58316 / KCTC 22772 / LW9)</name>
    <dbReference type="NCBI Taxonomy" id="1225176"/>
    <lineage>
        <taxon>Bacteria</taxon>
        <taxon>Pseudomonadati</taxon>
        <taxon>Bacteroidota</taxon>
        <taxon>Cytophagia</taxon>
        <taxon>Cytophagales</taxon>
        <taxon>Cyclobacteriaceae</taxon>
        <taxon>Cecembia</taxon>
    </lineage>
</organism>
<keyword evidence="1" id="KW-0472">Membrane</keyword>
<evidence type="ECO:0000256" key="2">
    <source>
        <dbReference type="SAM" id="SignalP"/>
    </source>
</evidence>
<dbReference type="Proteomes" id="UP000004478">
    <property type="component" value="Unassembled WGS sequence"/>
</dbReference>
<gene>
    <name evidence="3" type="ORF">B879_02979</name>
</gene>